<evidence type="ECO:0000259" key="1">
    <source>
        <dbReference type="Pfam" id="PF26621"/>
    </source>
</evidence>
<dbReference type="EMBL" id="AFNV02000008">
    <property type="protein sequence ID" value="ERJ19557.1"/>
    <property type="molecule type" value="Genomic_DNA"/>
</dbReference>
<dbReference type="InterPro" id="IPR058511">
    <property type="entry name" value="DUF8198"/>
</dbReference>
<reference evidence="2 3" key="2">
    <citation type="journal article" date="2013" name="PLoS ONE">
        <title>INDIGO - INtegrated Data Warehouse of MIcrobial GenOmes with Examples from the Red Sea Extremophiles.</title>
        <authorList>
            <person name="Alam I."/>
            <person name="Antunes A."/>
            <person name="Kamau A.A."/>
            <person name="Ba Alawi W."/>
            <person name="Kalkatawi M."/>
            <person name="Stingl U."/>
            <person name="Bajic V.B."/>
        </authorList>
    </citation>
    <scope>NUCLEOTIDE SEQUENCE [LARGE SCALE GENOMIC DNA]</scope>
    <source>
        <strain evidence="2 3">E1L3A</strain>
    </source>
</reference>
<dbReference type="RefSeq" id="WP_006912820.1">
    <property type="nucleotide sequence ID" value="NZ_AFNV02000008.1"/>
</dbReference>
<proteinExistence type="predicted"/>
<dbReference type="Pfam" id="PF26621">
    <property type="entry name" value="DUF8198"/>
    <property type="match status" value="1"/>
</dbReference>
<feature type="domain" description="DUF8198" evidence="1">
    <location>
        <begin position="21"/>
        <end position="207"/>
    </location>
</feature>
<name>U2EN60_9GAMM</name>
<evidence type="ECO:0000313" key="2">
    <source>
        <dbReference type="EMBL" id="ERJ19557.1"/>
    </source>
</evidence>
<protein>
    <recommendedName>
        <fullName evidence="1">DUF8198 domain-containing protein</fullName>
    </recommendedName>
</protein>
<organism evidence="2 3">
    <name type="scientific">Salinisphaera shabanensis E1L3A</name>
    <dbReference type="NCBI Taxonomy" id="1033802"/>
    <lineage>
        <taxon>Bacteria</taxon>
        <taxon>Pseudomonadati</taxon>
        <taxon>Pseudomonadota</taxon>
        <taxon>Gammaproteobacteria</taxon>
        <taxon>Salinisphaerales</taxon>
        <taxon>Salinisphaeraceae</taxon>
        <taxon>Salinisphaera</taxon>
    </lineage>
</organism>
<dbReference type="Proteomes" id="UP000006242">
    <property type="component" value="Unassembled WGS sequence"/>
</dbReference>
<reference evidence="2 3" key="1">
    <citation type="journal article" date="2011" name="J. Bacteriol.">
        <title>Genome sequence of Salinisphaera shabanensis, a gammaproteobacterium from the harsh, variable environment of the brine-seawater interface of the Shaban Deep in the Red Sea.</title>
        <authorList>
            <person name="Antunes A."/>
            <person name="Alam I."/>
            <person name="Bajic V.B."/>
            <person name="Stingl U."/>
        </authorList>
    </citation>
    <scope>NUCLEOTIDE SEQUENCE [LARGE SCALE GENOMIC DNA]</scope>
    <source>
        <strain evidence="2 3">E1L3A</strain>
    </source>
</reference>
<dbReference type="AlphaFoldDB" id="U2EN60"/>
<dbReference type="STRING" id="1033802.SSPSH_001321"/>
<dbReference type="OrthoDB" id="7957365at2"/>
<dbReference type="NCBIfam" id="NF047641">
    <property type="entry name" value="FFLEE_fam"/>
    <property type="match status" value="1"/>
</dbReference>
<sequence>MSSGLEDALVELREAQNVLARRSTPAFDARLQAVREWQSTCTAELHKGLAQRYNGEQLLHFLTRSFYLEADWSELTADPAKIASRIGRIIEDDRPLVIAVRLQHTADTLDAELADALDARAPQAPITPTRYVRAFRDVGQFDIREQQISWVRELVDLLGGFADNRAAYWAFKLAGSPAKALGMGHTYALLAEGFSAMRSTRDLESATREAVALQHRELDRLTGRSASGA</sequence>
<evidence type="ECO:0000313" key="3">
    <source>
        <dbReference type="Proteomes" id="UP000006242"/>
    </source>
</evidence>
<accession>U2EN60</accession>
<keyword evidence="3" id="KW-1185">Reference proteome</keyword>
<comment type="caution">
    <text evidence="2">The sequence shown here is derived from an EMBL/GenBank/DDBJ whole genome shotgun (WGS) entry which is preliminary data.</text>
</comment>
<dbReference type="InterPro" id="IPR058063">
    <property type="entry name" value="FFLEE_fam"/>
</dbReference>
<gene>
    <name evidence="2" type="ORF">SSPSH_001321</name>
</gene>